<dbReference type="GO" id="GO:0003677">
    <property type="term" value="F:DNA binding"/>
    <property type="evidence" value="ECO:0007669"/>
    <property type="project" value="UniProtKB-KW"/>
</dbReference>
<dbReference type="InterPro" id="IPR021858">
    <property type="entry name" value="Fun_TF"/>
</dbReference>
<comment type="caution">
    <text evidence="7">The sequence shown here is derived from an EMBL/GenBank/DDBJ whole genome shotgun (WGS) entry which is preliminary data.</text>
</comment>
<accession>W9XR88</accession>
<evidence type="ECO:0000256" key="2">
    <source>
        <dbReference type="ARBA" id="ARBA00022833"/>
    </source>
</evidence>
<dbReference type="OrthoDB" id="2593732at2759"/>
<dbReference type="InterPro" id="IPR052360">
    <property type="entry name" value="Transcr_Regulatory_Proteins"/>
</dbReference>
<dbReference type="PANTHER" id="PTHR36206:SF10">
    <property type="entry name" value="ZN(II)2CYS6 TRANSCRIPTION FACTOR (EUROFUNG)"/>
    <property type="match status" value="1"/>
</dbReference>
<dbReference type="Proteomes" id="UP000019478">
    <property type="component" value="Unassembled WGS sequence"/>
</dbReference>
<evidence type="ECO:0000313" key="8">
    <source>
        <dbReference type="Proteomes" id="UP000019478"/>
    </source>
</evidence>
<keyword evidence="2" id="KW-0862">Zinc</keyword>
<protein>
    <submittedName>
        <fullName evidence="7">Uncharacterized protein</fullName>
    </submittedName>
</protein>
<reference evidence="7 8" key="1">
    <citation type="submission" date="2013-03" db="EMBL/GenBank/DDBJ databases">
        <title>The Genome Sequence of Capronia epimyces CBS 606.96.</title>
        <authorList>
            <consortium name="The Broad Institute Genomics Platform"/>
            <person name="Cuomo C."/>
            <person name="de Hoog S."/>
            <person name="Gorbushina A."/>
            <person name="Walker B."/>
            <person name="Young S.K."/>
            <person name="Zeng Q."/>
            <person name="Gargeya S."/>
            <person name="Fitzgerald M."/>
            <person name="Haas B."/>
            <person name="Abouelleil A."/>
            <person name="Allen A.W."/>
            <person name="Alvarado L."/>
            <person name="Arachchi H.M."/>
            <person name="Berlin A.M."/>
            <person name="Chapman S.B."/>
            <person name="Gainer-Dewar J."/>
            <person name="Goldberg J."/>
            <person name="Griggs A."/>
            <person name="Gujja S."/>
            <person name="Hansen M."/>
            <person name="Howarth C."/>
            <person name="Imamovic A."/>
            <person name="Ireland A."/>
            <person name="Larimer J."/>
            <person name="McCowan C."/>
            <person name="Murphy C."/>
            <person name="Pearson M."/>
            <person name="Poon T.W."/>
            <person name="Priest M."/>
            <person name="Roberts A."/>
            <person name="Saif S."/>
            <person name="Shea T."/>
            <person name="Sisk P."/>
            <person name="Sykes S."/>
            <person name="Wortman J."/>
            <person name="Nusbaum C."/>
            <person name="Birren B."/>
        </authorList>
    </citation>
    <scope>NUCLEOTIDE SEQUENCE [LARGE SCALE GENOMIC DNA]</scope>
    <source>
        <strain evidence="7 8">CBS 606.96</strain>
    </source>
</reference>
<dbReference type="HOGENOM" id="CLU_011409_13_3_1"/>
<evidence type="ECO:0000256" key="5">
    <source>
        <dbReference type="ARBA" id="ARBA00023163"/>
    </source>
</evidence>
<dbReference type="Pfam" id="PF11951">
    <property type="entry name" value="Fungal_trans_2"/>
    <property type="match status" value="1"/>
</dbReference>
<gene>
    <name evidence="7" type="ORF">A1O3_06563</name>
</gene>
<dbReference type="AlphaFoldDB" id="W9XR88"/>
<keyword evidence="5" id="KW-0804">Transcription</keyword>
<dbReference type="STRING" id="1182542.W9XR88"/>
<keyword evidence="1" id="KW-0479">Metal-binding</keyword>
<keyword evidence="6" id="KW-0539">Nucleus</keyword>
<evidence type="ECO:0000256" key="1">
    <source>
        <dbReference type="ARBA" id="ARBA00022723"/>
    </source>
</evidence>
<name>W9XR88_9EURO</name>
<sequence length="431" mass="47807">MSMSLPRSRSQSRDSDARADTDFELQCLNAFRHHFLASISGFTPNPQLDRLVLQALYQETCVRYIAVAVTAHQLRAPDANSVFAIHMYRQGVRAFRELLSRQDKGSIQAALICSMLGVCFELMQGAYTEARLHLEMGLHVVSSFQASLDHELANAFVQLDVQGSSFIEGRLPRLTRHLAQPAPSSLDSLESAQSQLFRCLSQLWSFLRGAADDARYSDPADLPPLIAAQAQGISLQLQQWGRDFKALLESNPPKDAPVHDHVRALSCHHTAATIQAATALHAEELIYDQFDGEFESIVSLSRTLLHSKLSGPSEGAAFLGLGVVQPLYFTATRCRVRRLRNEAIRLLSEVPESEGVWSGVAMAQVSAVVKSLEEKGLSEEFLEQHRIPETMRVHSTGTDIKPVQRSSEVCCSLLPEGPKGPWQHLLFQVTW</sequence>
<organism evidence="7 8">
    <name type="scientific">Capronia epimyces CBS 606.96</name>
    <dbReference type="NCBI Taxonomy" id="1182542"/>
    <lineage>
        <taxon>Eukaryota</taxon>
        <taxon>Fungi</taxon>
        <taxon>Dikarya</taxon>
        <taxon>Ascomycota</taxon>
        <taxon>Pezizomycotina</taxon>
        <taxon>Eurotiomycetes</taxon>
        <taxon>Chaetothyriomycetidae</taxon>
        <taxon>Chaetothyriales</taxon>
        <taxon>Herpotrichiellaceae</taxon>
        <taxon>Capronia</taxon>
    </lineage>
</organism>
<dbReference type="GO" id="GO:0046872">
    <property type="term" value="F:metal ion binding"/>
    <property type="evidence" value="ECO:0007669"/>
    <property type="project" value="UniProtKB-KW"/>
</dbReference>
<proteinExistence type="predicted"/>
<dbReference type="GeneID" id="19170671"/>
<keyword evidence="3" id="KW-0805">Transcription regulation</keyword>
<keyword evidence="8" id="KW-1185">Reference proteome</keyword>
<dbReference type="eggNOG" id="ENOG502SQ3E">
    <property type="taxonomic scope" value="Eukaryota"/>
</dbReference>
<evidence type="ECO:0000256" key="6">
    <source>
        <dbReference type="ARBA" id="ARBA00023242"/>
    </source>
</evidence>
<dbReference type="PANTHER" id="PTHR36206">
    <property type="entry name" value="ASPERCRYPTIN BIOSYNTHESIS CLUSTER-SPECIFIC TRANSCRIPTION REGULATOR ATNN-RELATED"/>
    <property type="match status" value="1"/>
</dbReference>
<dbReference type="EMBL" id="AMGY01000005">
    <property type="protein sequence ID" value="EXJ82748.1"/>
    <property type="molecule type" value="Genomic_DNA"/>
</dbReference>
<keyword evidence="4" id="KW-0238">DNA-binding</keyword>
<evidence type="ECO:0000256" key="4">
    <source>
        <dbReference type="ARBA" id="ARBA00023125"/>
    </source>
</evidence>
<evidence type="ECO:0000313" key="7">
    <source>
        <dbReference type="EMBL" id="EXJ82748.1"/>
    </source>
</evidence>
<evidence type="ECO:0000256" key="3">
    <source>
        <dbReference type="ARBA" id="ARBA00023015"/>
    </source>
</evidence>
<dbReference type="RefSeq" id="XP_007734871.1">
    <property type="nucleotide sequence ID" value="XM_007736681.1"/>
</dbReference>